<dbReference type="AlphaFoldDB" id="A0A1L7XY66"/>
<proteinExistence type="predicted"/>
<dbReference type="OrthoDB" id="190201at2759"/>
<evidence type="ECO:0000313" key="2">
    <source>
        <dbReference type="Proteomes" id="UP000184330"/>
    </source>
</evidence>
<gene>
    <name evidence="1" type="ORF">PAC_19869</name>
</gene>
<dbReference type="Proteomes" id="UP000184330">
    <property type="component" value="Unassembled WGS sequence"/>
</dbReference>
<name>A0A1L7XY66_9HELO</name>
<organism evidence="1 2">
    <name type="scientific">Phialocephala subalpina</name>
    <dbReference type="NCBI Taxonomy" id="576137"/>
    <lineage>
        <taxon>Eukaryota</taxon>
        <taxon>Fungi</taxon>
        <taxon>Dikarya</taxon>
        <taxon>Ascomycota</taxon>
        <taxon>Pezizomycotina</taxon>
        <taxon>Leotiomycetes</taxon>
        <taxon>Helotiales</taxon>
        <taxon>Mollisiaceae</taxon>
        <taxon>Phialocephala</taxon>
        <taxon>Phialocephala fortinii species complex</taxon>
    </lineage>
</organism>
<keyword evidence="2" id="KW-1185">Reference proteome</keyword>
<reference evidence="1 2" key="1">
    <citation type="submission" date="2016-03" db="EMBL/GenBank/DDBJ databases">
        <authorList>
            <person name="Ploux O."/>
        </authorList>
    </citation>
    <scope>NUCLEOTIDE SEQUENCE [LARGE SCALE GENOMIC DNA]</scope>
    <source>
        <strain evidence="1 2">UAMH 11012</strain>
    </source>
</reference>
<evidence type="ECO:0000313" key="1">
    <source>
        <dbReference type="EMBL" id="CZR69968.1"/>
    </source>
</evidence>
<accession>A0A1L7XY66</accession>
<protein>
    <submittedName>
        <fullName evidence="1">Uncharacterized protein</fullName>
    </submittedName>
</protein>
<dbReference type="EMBL" id="FJOG01000087">
    <property type="protein sequence ID" value="CZR69968.1"/>
    <property type="molecule type" value="Genomic_DNA"/>
</dbReference>
<dbReference type="STRING" id="576137.A0A1L7XY66"/>
<sequence length="219" mass="23496">MNIKFNFEVPQNQSQVTQSFVTMVTSGSQAMKQLMAGMQPVNGTYNISATLCTPANNTKNSTGQQIFTTGLNLDIAYQKAPYLFSDLSNGYLVSSSAMSNRITFFHAQDLDPAILNLAEATKGAATFGELFTTTAVVSRASNYTGALAVVNGVEDLPFCTGNCSYPTNLAQAAITQLYPSTNNTGTYLAPLTSHGINLHYSAVAAYRYIQDFISKNTSS</sequence>